<feature type="transmembrane region" description="Helical" evidence="1">
    <location>
        <begin position="41"/>
        <end position="68"/>
    </location>
</feature>
<name>A0A7S8MWG0_9MICO</name>
<keyword evidence="3" id="KW-1185">Reference proteome</keyword>
<evidence type="ECO:0000256" key="1">
    <source>
        <dbReference type="SAM" id="Phobius"/>
    </source>
</evidence>
<dbReference type="KEGG" id="msf:IT882_11755"/>
<gene>
    <name evidence="2" type="ORF">IT882_11755</name>
</gene>
<dbReference type="EMBL" id="CP064760">
    <property type="protein sequence ID" value="QPE03918.1"/>
    <property type="molecule type" value="Genomic_DNA"/>
</dbReference>
<keyword evidence="1" id="KW-1133">Transmembrane helix</keyword>
<keyword evidence="1" id="KW-0472">Membrane</keyword>
<protein>
    <submittedName>
        <fullName evidence="2">Uncharacterized protein</fullName>
    </submittedName>
</protein>
<evidence type="ECO:0000313" key="3">
    <source>
        <dbReference type="Proteomes" id="UP000594480"/>
    </source>
</evidence>
<dbReference type="RefSeq" id="WP_195692009.1">
    <property type="nucleotide sequence ID" value="NZ_CP064760.1"/>
</dbReference>
<accession>A0A7S8MWG0</accession>
<dbReference type="Proteomes" id="UP000594480">
    <property type="component" value="Chromosome"/>
</dbReference>
<reference evidence="2 3" key="1">
    <citation type="submission" date="2020-11" db="EMBL/GenBank/DDBJ databases">
        <title>Amino acid is mineralized and recycled by bacteria in oceanic microbiome.</title>
        <authorList>
            <person name="Zheng L.Y."/>
        </authorList>
    </citation>
    <scope>NUCLEOTIDE SEQUENCE [LARGE SCALE GENOMIC DNA]</scope>
    <source>
        <strain evidence="2 3">A32-1</strain>
    </source>
</reference>
<evidence type="ECO:0000313" key="2">
    <source>
        <dbReference type="EMBL" id="QPE03918.1"/>
    </source>
</evidence>
<sequence length="223" mass="23665">MDDLDETLRNARAKTDDPAVVTAVHVLAAARTRRTPQRRRILAPAIGFGAALVLVGGGAMAAGGWAPWNITDPDLAFTRSWTDVDGNFVGFCETRMKADVLPTQEVQDAARAYLSDLDIANMAPDSASVAVRLAHLDRADRLSHLIPGADMADFDFTLVGGPQPDPTVSDAHVLQEALAVVVFNGMAKSVFASFPDDESLFVSGVGGEWQTQCSTDATETPAP</sequence>
<organism evidence="2 3">
    <name type="scientific">Microbacterium schleiferi</name>
    <dbReference type="NCBI Taxonomy" id="69362"/>
    <lineage>
        <taxon>Bacteria</taxon>
        <taxon>Bacillati</taxon>
        <taxon>Actinomycetota</taxon>
        <taxon>Actinomycetes</taxon>
        <taxon>Micrococcales</taxon>
        <taxon>Microbacteriaceae</taxon>
        <taxon>Microbacterium</taxon>
    </lineage>
</organism>
<keyword evidence="1" id="KW-0812">Transmembrane</keyword>
<proteinExistence type="predicted"/>
<dbReference type="AlphaFoldDB" id="A0A7S8MWG0"/>